<gene>
    <name evidence="3" type="ORF">UFOPK1843_00415</name>
</gene>
<dbReference type="AlphaFoldDB" id="A0A6J6GTH5"/>
<dbReference type="Pfam" id="PF13828">
    <property type="entry name" value="DUF4190"/>
    <property type="match status" value="1"/>
</dbReference>
<keyword evidence="1" id="KW-1133">Transmembrane helix</keyword>
<sequence length="125" mass="12410">MFCAKCGAELNGAAFCAACGTEVNPSVAVPIQPTPNSYQVPMAPNGFAPKPPTNGLAIAGFVVSLVCGGPVGFVLSLVALNQISKSPTPQGGKGLAIAGAVIGGLSSLYLIFVVGAFFNGFTSGY</sequence>
<evidence type="ECO:0000256" key="1">
    <source>
        <dbReference type="SAM" id="Phobius"/>
    </source>
</evidence>
<accession>A0A6J6GTH5</accession>
<evidence type="ECO:0000313" key="3">
    <source>
        <dbReference type="EMBL" id="CAB4604577.1"/>
    </source>
</evidence>
<evidence type="ECO:0000259" key="2">
    <source>
        <dbReference type="Pfam" id="PF13828"/>
    </source>
</evidence>
<feature type="transmembrane region" description="Helical" evidence="1">
    <location>
        <begin position="95"/>
        <end position="118"/>
    </location>
</feature>
<keyword evidence="1" id="KW-0472">Membrane</keyword>
<dbReference type="InterPro" id="IPR025241">
    <property type="entry name" value="DUF4190"/>
</dbReference>
<proteinExistence type="predicted"/>
<organism evidence="3">
    <name type="scientific">freshwater metagenome</name>
    <dbReference type="NCBI Taxonomy" id="449393"/>
    <lineage>
        <taxon>unclassified sequences</taxon>
        <taxon>metagenomes</taxon>
        <taxon>ecological metagenomes</taxon>
    </lineage>
</organism>
<dbReference type="EMBL" id="CAEZUR010000023">
    <property type="protein sequence ID" value="CAB4604577.1"/>
    <property type="molecule type" value="Genomic_DNA"/>
</dbReference>
<keyword evidence="1" id="KW-0812">Transmembrane</keyword>
<feature type="domain" description="DUF4190" evidence="2">
    <location>
        <begin position="56"/>
        <end position="111"/>
    </location>
</feature>
<name>A0A6J6GTH5_9ZZZZ</name>
<reference evidence="3" key="1">
    <citation type="submission" date="2020-05" db="EMBL/GenBank/DDBJ databases">
        <authorList>
            <person name="Chiriac C."/>
            <person name="Salcher M."/>
            <person name="Ghai R."/>
            <person name="Kavagutti S V."/>
        </authorList>
    </citation>
    <scope>NUCLEOTIDE SEQUENCE</scope>
</reference>
<feature type="transmembrane region" description="Helical" evidence="1">
    <location>
        <begin position="56"/>
        <end position="83"/>
    </location>
</feature>
<protein>
    <submittedName>
        <fullName evidence="3">Unannotated protein</fullName>
    </submittedName>
</protein>